<dbReference type="Proteomes" id="UP000813444">
    <property type="component" value="Unassembled WGS sequence"/>
</dbReference>
<dbReference type="AlphaFoldDB" id="A0A8K0SCC2"/>
<dbReference type="PANTHER" id="PTHR33048:SF92">
    <property type="entry name" value="INTEGRAL MEMBRANE PROTEIN"/>
    <property type="match status" value="1"/>
</dbReference>
<feature type="transmembrane region" description="Helical" evidence="6">
    <location>
        <begin position="154"/>
        <end position="182"/>
    </location>
</feature>
<dbReference type="GO" id="GO:0016020">
    <property type="term" value="C:membrane"/>
    <property type="evidence" value="ECO:0007669"/>
    <property type="project" value="UniProtKB-SubCell"/>
</dbReference>
<proteinExistence type="inferred from homology"/>
<dbReference type="PANTHER" id="PTHR33048">
    <property type="entry name" value="PTH11-LIKE INTEGRAL MEMBRANE PROTEIN (AFU_ORTHOLOGUE AFUA_5G11245)"/>
    <property type="match status" value="1"/>
</dbReference>
<protein>
    <recommendedName>
        <fullName evidence="7">Rhodopsin domain-containing protein</fullName>
    </recommendedName>
</protein>
<sequence length="400" mass="44787">MEGFDPSLLPSYRYVPGRQETIDTSARIDRLAFVISGSILFGIAILCVLVRFIIRARSRRLRWDDGLVLIASAFLAAAFGLCLDLILPTLYLIEALNAGLVFPFREEFADMITFSEWAAIWAAMNYGAIYFVKFAFLSFFHVLVRDMPRKVTVFYWASVGFTVACWIYTVLSLIIVCPHFGAEYTQCLNNPNQHIRSLVNNILVASVDILTDLLIVSFPLFILKQARMPFSRKFSLATMLCLSIAMIVCALIRLVGTITDTRENGNGAAPAWAIYWGMIEACVAVIMTSVMVIRGVFVSESIQVKTRGDSFLQRIGRIFSSLFAGSSRGNNTSGDIMAPRLPTQGLTRMTMTDLRRFVGGHGQTESQDNVLVSVDTEYVMNDLDYHEVQRRQVQGIEKTV</sequence>
<evidence type="ECO:0000256" key="2">
    <source>
        <dbReference type="ARBA" id="ARBA00022692"/>
    </source>
</evidence>
<feature type="transmembrane region" description="Helical" evidence="6">
    <location>
        <begin position="118"/>
        <end position="142"/>
    </location>
</feature>
<feature type="transmembrane region" description="Helical" evidence="6">
    <location>
        <begin position="234"/>
        <end position="254"/>
    </location>
</feature>
<name>A0A8K0SCC2_9HYPO</name>
<evidence type="ECO:0000313" key="8">
    <source>
        <dbReference type="EMBL" id="KAH7303052.1"/>
    </source>
</evidence>
<accession>A0A8K0SCC2</accession>
<dbReference type="InterPro" id="IPR049326">
    <property type="entry name" value="Rhodopsin_dom_fungi"/>
</dbReference>
<comment type="subcellular location">
    <subcellularLocation>
        <location evidence="1">Membrane</location>
        <topology evidence="1">Multi-pass membrane protein</topology>
    </subcellularLocation>
</comment>
<evidence type="ECO:0000256" key="6">
    <source>
        <dbReference type="SAM" id="Phobius"/>
    </source>
</evidence>
<dbReference type="Pfam" id="PF20684">
    <property type="entry name" value="Fung_rhodopsin"/>
    <property type="match status" value="1"/>
</dbReference>
<evidence type="ECO:0000259" key="7">
    <source>
        <dbReference type="Pfam" id="PF20684"/>
    </source>
</evidence>
<evidence type="ECO:0000256" key="3">
    <source>
        <dbReference type="ARBA" id="ARBA00022989"/>
    </source>
</evidence>
<evidence type="ECO:0000256" key="5">
    <source>
        <dbReference type="ARBA" id="ARBA00038359"/>
    </source>
</evidence>
<feature type="transmembrane region" description="Helical" evidence="6">
    <location>
        <begin position="202"/>
        <end position="222"/>
    </location>
</feature>
<feature type="transmembrane region" description="Helical" evidence="6">
    <location>
        <begin position="31"/>
        <end position="54"/>
    </location>
</feature>
<feature type="transmembrane region" description="Helical" evidence="6">
    <location>
        <begin position="66"/>
        <end position="93"/>
    </location>
</feature>
<gene>
    <name evidence="8" type="ORF">B0I35DRAFT_447282</name>
</gene>
<comment type="similarity">
    <text evidence="5">Belongs to the SAT4 family.</text>
</comment>
<comment type="caution">
    <text evidence="8">The sequence shown here is derived from an EMBL/GenBank/DDBJ whole genome shotgun (WGS) entry which is preliminary data.</text>
</comment>
<keyword evidence="3 6" id="KW-1133">Transmembrane helix</keyword>
<evidence type="ECO:0000256" key="1">
    <source>
        <dbReference type="ARBA" id="ARBA00004141"/>
    </source>
</evidence>
<reference evidence="8" key="1">
    <citation type="journal article" date="2021" name="Nat. Commun.">
        <title>Genetic determinants of endophytism in the Arabidopsis root mycobiome.</title>
        <authorList>
            <person name="Mesny F."/>
            <person name="Miyauchi S."/>
            <person name="Thiergart T."/>
            <person name="Pickel B."/>
            <person name="Atanasova L."/>
            <person name="Karlsson M."/>
            <person name="Huettel B."/>
            <person name="Barry K.W."/>
            <person name="Haridas S."/>
            <person name="Chen C."/>
            <person name="Bauer D."/>
            <person name="Andreopoulos W."/>
            <person name="Pangilinan J."/>
            <person name="LaButti K."/>
            <person name="Riley R."/>
            <person name="Lipzen A."/>
            <person name="Clum A."/>
            <person name="Drula E."/>
            <person name="Henrissat B."/>
            <person name="Kohler A."/>
            <person name="Grigoriev I.V."/>
            <person name="Martin F.M."/>
            <person name="Hacquard S."/>
        </authorList>
    </citation>
    <scope>NUCLEOTIDE SEQUENCE</scope>
    <source>
        <strain evidence="8">MPI-CAGE-CH-0235</strain>
    </source>
</reference>
<keyword evidence="4 6" id="KW-0472">Membrane</keyword>
<evidence type="ECO:0000313" key="9">
    <source>
        <dbReference type="Proteomes" id="UP000813444"/>
    </source>
</evidence>
<keyword evidence="2 6" id="KW-0812">Transmembrane</keyword>
<dbReference type="OrthoDB" id="444631at2759"/>
<dbReference type="InterPro" id="IPR052337">
    <property type="entry name" value="SAT4-like"/>
</dbReference>
<keyword evidence="9" id="KW-1185">Reference proteome</keyword>
<feature type="domain" description="Rhodopsin" evidence="7">
    <location>
        <begin position="50"/>
        <end position="297"/>
    </location>
</feature>
<dbReference type="EMBL" id="JAGPNK010000041">
    <property type="protein sequence ID" value="KAH7303052.1"/>
    <property type="molecule type" value="Genomic_DNA"/>
</dbReference>
<organism evidence="8 9">
    <name type="scientific">Stachybotrys elegans</name>
    <dbReference type="NCBI Taxonomy" id="80388"/>
    <lineage>
        <taxon>Eukaryota</taxon>
        <taxon>Fungi</taxon>
        <taxon>Dikarya</taxon>
        <taxon>Ascomycota</taxon>
        <taxon>Pezizomycotina</taxon>
        <taxon>Sordariomycetes</taxon>
        <taxon>Hypocreomycetidae</taxon>
        <taxon>Hypocreales</taxon>
        <taxon>Stachybotryaceae</taxon>
        <taxon>Stachybotrys</taxon>
    </lineage>
</organism>
<feature type="transmembrane region" description="Helical" evidence="6">
    <location>
        <begin position="274"/>
        <end position="297"/>
    </location>
</feature>
<evidence type="ECO:0000256" key="4">
    <source>
        <dbReference type="ARBA" id="ARBA00023136"/>
    </source>
</evidence>